<feature type="signal peptide" evidence="1">
    <location>
        <begin position="1"/>
        <end position="19"/>
    </location>
</feature>
<feature type="chain" id="PRO_5035880106" evidence="1">
    <location>
        <begin position="20"/>
        <end position="53"/>
    </location>
</feature>
<proteinExistence type="predicted"/>
<organism evidence="2 3">
    <name type="scientific">Dendrobium nobile</name>
    <name type="common">Orchid</name>
    <dbReference type="NCBI Taxonomy" id="94219"/>
    <lineage>
        <taxon>Eukaryota</taxon>
        <taxon>Viridiplantae</taxon>
        <taxon>Streptophyta</taxon>
        <taxon>Embryophyta</taxon>
        <taxon>Tracheophyta</taxon>
        <taxon>Spermatophyta</taxon>
        <taxon>Magnoliopsida</taxon>
        <taxon>Liliopsida</taxon>
        <taxon>Asparagales</taxon>
        <taxon>Orchidaceae</taxon>
        <taxon>Epidendroideae</taxon>
        <taxon>Malaxideae</taxon>
        <taxon>Dendrobiinae</taxon>
        <taxon>Dendrobium</taxon>
    </lineage>
</organism>
<dbReference type="Proteomes" id="UP000829196">
    <property type="component" value="Unassembled WGS sequence"/>
</dbReference>
<evidence type="ECO:0000256" key="1">
    <source>
        <dbReference type="SAM" id="SignalP"/>
    </source>
</evidence>
<accession>A0A8T3C8L8</accession>
<dbReference type="AlphaFoldDB" id="A0A8T3C8L8"/>
<gene>
    <name evidence="2" type="ORF">KFK09_000426</name>
</gene>
<sequence length="53" mass="6004">MYFLISIFPCFSCFICINCEEWYRSREQKYKELKVSVASIQPGRGATGGTTGS</sequence>
<keyword evidence="3" id="KW-1185">Reference proteome</keyword>
<keyword evidence="1" id="KW-0732">Signal</keyword>
<protein>
    <submittedName>
        <fullName evidence="2">Uncharacterized protein</fullName>
    </submittedName>
</protein>
<dbReference type="EMBL" id="JAGYWB010000001">
    <property type="protein sequence ID" value="KAI0530878.1"/>
    <property type="molecule type" value="Genomic_DNA"/>
</dbReference>
<evidence type="ECO:0000313" key="3">
    <source>
        <dbReference type="Proteomes" id="UP000829196"/>
    </source>
</evidence>
<reference evidence="2" key="1">
    <citation type="journal article" date="2022" name="Front. Genet.">
        <title>Chromosome-Scale Assembly of the Dendrobium nobile Genome Provides Insights Into the Molecular Mechanism of the Biosynthesis of the Medicinal Active Ingredient of Dendrobium.</title>
        <authorList>
            <person name="Xu Q."/>
            <person name="Niu S.-C."/>
            <person name="Li K.-L."/>
            <person name="Zheng P.-J."/>
            <person name="Zhang X.-J."/>
            <person name="Jia Y."/>
            <person name="Liu Y."/>
            <person name="Niu Y.-X."/>
            <person name="Yu L.-H."/>
            <person name="Chen D.-F."/>
            <person name="Zhang G.-Q."/>
        </authorList>
    </citation>
    <scope>NUCLEOTIDE SEQUENCE</scope>
    <source>
        <tissue evidence="2">Leaf</tissue>
    </source>
</reference>
<comment type="caution">
    <text evidence="2">The sequence shown here is derived from an EMBL/GenBank/DDBJ whole genome shotgun (WGS) entry which is preliminary data.</text>
</comment>
<evidence type="ECO:0000313" key="2">
    <source>
        <dbReference type="EMBL" id="KAI0530878.1"/>
    </source>
</evidence>
<name>A0A8T3C8L8_DENNO</name>